<dbReference type="Proteomes" id="UP000256964">
    <property type="component" value="Unassembled WGS sequence"/>
</dbReference>
<proteinExistence type="predicted"/>
<sequence>MGEHRKCGSHNARGPMYASTLGGTFLGAACCCLQRRRPKERSEVLRAPLTHDNNSPGWEKERRLCVGLEATSLLDTEPTVPASSSELFI</sequence>
<keyword evidence="2" id="KW-1185">Reference proteome</keyword>
<evidence type="ECO:0000313" key="1">
    <source>
        <dbReference type="EMBL" id="RDX47996.1"/>
    </source>
</evidence>
<reference evidence="1 2" key="1">
    <citation type="journal article" date="2018" name="Biotechnol. Biofuels">
        <title>Integrative visual omics of the white-rot fungus Polyporus brumalis exposes the biotechnological potential of its oxidative enzymes for delignifying raw plant biomass.</title>
        <authorList>
            <person name="Miyauchi S."/>
            <person name="Rancon A."/>
            <person name="Drula E."/>
            <person name="Hage H."/>
            <person name="Chaduli D."/>
            <person name="Favel A."/>
            <person name="Grisel S."/>
            <person name="Henrissat B."/>
            <person name="Herpoel-Gimbert I."/>
            <person name="Ruiz-Duenas F.J."/>
            <person name="Chevret D."/>
            <person name="Hainaut M."/>
            <person name="Lin J."/>
            <person name="Wang M."/>
            <person name="Pangilinan J."/>
            <person name="Lipzen A."/>
            <person name="Lesage-Meessen L."/>
            <person name="Navarro D."/>
            <person name="Riley R."/>
            <person name="Grigoriev I.V."/>
            <person name="Zhou S."/>
            <person name="Raouche S."/>
            <person name="Rosso M.N."/>
        </authorList>
    </citation>
    <scope>NUCLEOTIDE SEQUENCE [LARGE SCALE GENOMIC DNA]</scope>
    <source>
        <strain evidence="1 2">BRFM 1820</strain>
    </source>
</reference>
<dbReference type="PROSITE" id="PS51257">
    <property type="entry name" value="PROKAR_LIPOPROTEIN"/>
    <property type="match status" value="1"/>
</dbReference>
<gene>
    <name evidence="1" type="ORF">OH76DRAFT_1405233</name>
</gene>
<organism evidence="1 2">
    <name type="scientific">Lentinus brumalis</name>
    <dbReference type="NCBI Taxonomy" id="2498619"/>
    <lineage>
        <taxon>Eukaryota</taxon>
        <taxon>Fungi</taxon>
        <taxon>Dikarya</taxon>
        <taxon>Basidiomycota</taxon>
        <taxon>Agaricomycotina</taxon>
        <taxon>Agaricomycetes</taxon>
        <taxon>Polyporales</taxon>
        <taxon>Polyporaceae</taxon>
        <taxon>Lentinus</taxon>
    </lineage>
</organism>
<name>A0A371D632_9APHY</name>
<accession>A0A371D632</accession>
<dbReference type="AlphaFoldDB" id="A0A371D632"/>
<dbReference type="EMBL" id="KZ857414">
    <property type="protein sequence ID" value="RDX47996.1"/>
    <property type="molecule type" value="Genomic_DNA"/>
</dbReference>
<evidence type="ECO:0000313" key="2">
    <source>
        <dbReference type="Proteomes" id="UP000256964"/>
    </source>
</evidence>
<protein>
    <submittedName>
        <fullName evidence="1">Uncharacterized protein</fullName>
    </submittedName>
</protein>